<evidence type="ECO:0000259" key="3">
    <source>
        <dbReference type="Pfam" id="PF14392"/>
    </source>
</evidence>
<evidence type="ECO:0000313" key="4">
    <source>
        <dbReference type="EMBL" id="ESQ39587.1"/>
    </source>
</evidence>
<dbReference type="OMA" id="WEMEERV"/>
<dbReference type="Proteomes" id="UP000030689">
    <property type="component" value="Unassembled WGS sequence"/>
</dbReference>
<feature type="domain" description="DUF4283" evidence="2">
    <location>
        <begin position="42"/>
        <end position="125"/>
    </location>
</feature>
<gene>
    <name evidence="4" type="ORF">EUTSA_v10001223mg</name>
</gene>
<dbReference type="InterPro" id="IPR025836">
    <property type="entry name" value="Zn_knuckle_CX2CX4HX4C"/>
</dbReference>
<feature type="compositionally biased region" description="Basic and acidic residues" evidence="1">
    <location>
        <begin position="235"/>
        <end position="251"/>
    </location>
</feature>
<dbReference type="Gramene" id="ESQ39587">
    <property type="protein sequence ID" value="ESQ39587"/>
    <property type="gene ID" value="EUTSA_v10001223mg"/>
</dbReference>
<dbReference type="Pfam" id="PF14392">
    <property type="entry name" value="zf-CCHC_4"/>
    <property type="match status" value="1"/>
</dbReference>
<dbReference type="InterPro" id="IPR040256">
    <property type="entry name" value="At4g02000-like"/>
</dbReference>
<dbReference type="KEGG" id="eus:EUTSA_v10001223mg"/>
<feature type="non-terminal residue" evidence="4">
    <location>
        <position position="463"/>
    </location>
</feature>
<dbReference type="PANTHER" id="PTHR31286">
    <property type="entry name" value="GLYCINE-RICH CELL WALL STRUCTURAL PROTEIN 1.8-LIKE"/>
    <property type="match status" value="1"/>
</dbReference>
<evidence type="ECO:0000256" key="1">
    <source>
        <dbReference type="SAM" id="MobiDB-lite"/>
    </source>
</evidence>
<protein>
    <recommendedName>
        <fullName evidence="6">DUF4283 domain-containing protein</fullName>
    </recommendedName>
</protein>
<name>V4LB44_EUTSA</name>
<accession>V4LB44</accession>
<dbReference type="Pfam" id="PF14111">
    <property type="entry name" value="DUF4283"/>
    <property type="match status" value="1"/>
</dbReference>
<feature type="domain" description="Zinc knuckle CX2CX4HX4C" evidence="3">
    <location>
        <begin position="184"/>
        <end position="228"/>
    </location>
</feature>
<keyword evidence="5" id="KW-1185">Reference proteome</keyword>
<evidence type="ECO:0000259" key="2">
    <source>
        <dbReference type="Pfam" id="PF14111"/>
    </source>
</evidence>
<dbReference type="InterPro" id="IPR025558">
    <property type="entry name" value="DUF4283"/>
</dbReference>
<evidence type="ECO:0000313" key="5">
    <source>
        <dbReference type="Proteomes" id="UP000030689"/>
    </source>
</evidence>
<sequence>MRPFKPRRRVEEDFQKMLRESEIPDVENPVEVPDLDNDDLIEANSLSLVVQLLNPGVQKVSGAVLGLPRIWEMEERVRGRGIGVDRVQFSFKEEADLQSVLRRGPWFLTGWMVSIARWSPSLSPEDLSKICFWVRFRGIPLHLLKDESIKSACHGWGEVEQIILHAKQSDSVEHVRARVWLNTENPLPFKRALKFRSGETVIVEMEYEKLSKCCFLCRRLTHEKDVCPFRLRSESVGDSKGTKQRSGDEVHSPAGPRGSGSQDLRHRLQQSRSASKVSLGPENLQDVSIDYIDKAPQATLLSRAVREKLAARLPRDAVSHADVVCSSSVAVKGDPRKRAKSDPIYAPVAKRLSFPAKEKQSNRRWKKKRMQSAIVAGNQEESESSLVSIQSPSKKRKCDEGSEYPIKRSRFDRGGKDSSDEDEVLLSHTAGSPRSAPPPVISAGYSGSKYVSSAPVATNPPKS</sequence>
<proteinExistence type="predicted"/>
<dbReference type="PANTHER" id="PTHR31286:SF178">
    <property type="entry name" value="DUF4283 DOMAIN-CONTAINING PROTEIN"/>
    <property type="match status" value="1"/>
</dbReference>
<feature type="region of interest" description="Disordered" evidence="1">
    <location>
        <begin position="355"/>
        <end position="463"/>
    </location>
</feature>
<evidence type="ECO:0008006" key="6">
    <source>
        <dbReference type="Google" id="ProtNLM"/>
    </source>
</evidence>
<dbReference type="AlphaFoldDB" id="V4LB44"/>
<feature type="region of interest" description="Disordered" evidence="1">
    <location>
        <begin position="235"/>
        <end position="279"/>
    </location>
</feature>
<reference evidence="4 5" key="1">
    <citation type="journal article" date="2013" name="Front. Plant Sci.">
        <title>The Reference Genome of the Halophytic Plant Eutrema salsugineum.</title>
        <authorList>
            <person name="Yang R."/>
            <person name="Jarvis D.E."/>
            <person name="Chen H."/>
            <person name="Beilstein M.A."/>
            <person name="Grimwood J."/>
            <person name="Jenkins J."/>
            <person name="Shu S."/>
            <person name="Prochnik S."/>
            <person name="Xin M."/>
            <person name="Ma C."/>
            <person name="Schmutz J."/>
            <person name="Wing R.A."/>
            <person name="Mitchell-Olds T."/>
            <person name="Schumaker K.S."/>
            <person name="Wang X."/>
        </authorList>
    </citation>
    <scope>NUCLEOTIDE SEQUENCE [LARGE SCALE GENOMIC DNA]</scope>
</reference>
<feature type="compositionally biased region" description="Basic and acidic residues" evidence="1">
    <location>
        <begin position="397"/>
        <end position="418"/>
    </location>
</feature>
<organism evidence="4 5">
    <name type="scientific">Eutrema salsugineum</name>
    <name type="common">Saltwater cress</name>
    <name type="synonym">Sisymbrium salsugineum</name>
    <dbReference type="NCBI Taxonomy" id="72664"/>
    <lineage>
        <taxon>Eukaryota</taxon>
        <taxon>Viridiplantae</taxon>
        <taxon>Streptophyta</taxon>
        <taxon>Embryophyta</taxon>
        <taxon>Tracheophyta</taxon>
        <taxon>Spermatophyta</taxon>
        <taxon>Magnoliopsida</taxon>
        <taxon>eudicotyledons</taxon>
        <taxon>Gunneridae</taxon>
        <taxon>Pentapetalae</taxon>
        <taxon>rosids</taxon>
        <taxon>malvids</taxon>
        <taxon>Brassicales</taxon>
        <taxon>Brassicaceae</taxon>
        <taxon>Eutremeae</taxon>
        <taxon>Eutrema</taxon>
    </lineage>
</organism>
<dbReference type="EMBL" id="KI517465">
    <property type="protein sequence ID" value="ESQ39587.1"/>
    <property type="molecule type" value="Genomic_DNA"/>
</dbReference>